<comment type="caution">
    <text evidence="4">The sequence shown here is derived from an EMBL/GenBank/DDBJ whole genome shotgun (WGS) entry which is preliminary data.</text>
</comment>
<dbReference type="InterPro" id="IPR001373">
    <property type="entry name" value="Cullin_N"/>
</dbReference>
<keyword evidence="5" id="KW-1185">Reference proteome</keyword>
<dbReference type="SUPFAM" id="SSF75632">
    <property type="entry name" value="Cullin homology domain"/>
    <property type="match status" value="1"/>
</dbReference>
<dbReference type="Gene3D" id="1.20.1310.10">
    <property type="entry name" value="Cullin Repeats"/>
    <property type="match status" value="1"/>
</dbReference>
<protein>
    <recommendedName>
        <fullName evidence="3">Cullin family profile domain-containing protein</fullName>
    </recommendedName>
</protein>
<dbReference type="Proteomes" id="UP000821853">
    <property type="component" value="Chromosome 2"/>
</dbReference>
<dbReference type="GO" id="GO:0031625">
    <property type="term" value="F:ubiquitin protein ligase binding"/>
    <property type="evidence" value="ECO:0007669"/>
    <property type="project" value="InterPro"/>
</dbReference>
<accession>A0A9J6FTK6</accession>
<sequence length="165" mass="18294">MYQLVSLTATVLASCERTSGDTSHRKDFPKSSGLVRRGVKTPKSTWKLCSACTVKKVFCLTAFANDKVFFDSFENACIKLINENAATHLANSSHKSAKPLARYSDMFLPKSSKTPDEAWLNDTLDELVKLFGCMEGKYVLHKLYAKLLAQRLVRHPSASATPMTA</sequence>
<dbReference type="PROSITE" id="PS50069">
    <property type="entry name" value="CULLIN_2"/>
    <property type="match status" value="1"/>
</dbReference>
<name>A0A9J6FTK6_HAELO</name>
<reference evidence="4 5" key="1">
    <citation type="journal article" date="2020" name="Cell">
        <title>Large-Scale Comparative Analyses of Tick Genomes Elucidate Their Genetic Diversity and Vector Capacities.</title>
        <authorList>
            <consortium name="Tick Genome and Microbiome Consortium (TIGMIC)"/>
            <person name="Jia N."/>
            <person name="Wang J."/>
            <person name="Shi W."/>
            <person name="Du L."/>
            <person name="Sun Y."/>
            <person name="Zhan W."/>
            <person name="Jiang J.F."/>
            <person name="Wang Q."/>
            <person name="Zhang B."/>
            <person name="Ji P."/>
            <person name="Bell-Sakyi L."/>
            <person name="Cui X.M."/>
            <person name="Yuan T.T."/>
            <person name="Jiang B.G."/>
            <person name="Yang W.F."/>
            <person name="Lam T.T."/>
            <person name="Chang Q.C."/>
            <person name="Ding S.J."/>
            <person name="Wang X.J."/>
            <person name="Zhu J.G."/>
            <person name="Ruan X.D."/>
            <person name="Zhao L."/>
            <person name="Wei J.T."/>
            <person name="Ye R.Z."/>
            <person name="Que T.C."/>
            <person name="Du C.H."/>
            <person name="Zhou Y.H."/>
            <person name="Cheng J.X."/>
            <person name="Dai P.F."/>
            <person name="Guo W.B."/>
            <person name="Han X.H."/>
            <person name="Huang E.J."/>
            <person name="Li L.F."/>
            <person name="Wei W."/>
            <person name="Gao Y.C."/>
            <person name="Liu J.Z."/>
            <person name="Shao H.Z."/>
            <person name="Wang X."/>
            <person name="Wang C.C."/>
            <person name="Yang T.C."/>
            <person name="Huo Q.B."/>
            <person name="Li W."/>
            <person name="Chen H.Y."/>
            <person name="Chen S.E."/>
            <person name="Zhou L.G."/>
            <person name="Ni X.B."/>
            <person name="Tian J.H."/>
            <person name="Sheng Y."/>
            <person name="Liu T."/>
            <person name="Pan Y.S."/>
            <person name="Xia L.Y."/>
            <person name="Li J."/>
            <person name="Zhao F."/>
            <person name="Cao W.C."/>
        </authorList>
    </citation>
    <scope>NUCLEOTIDE SEQUENCE [LARGE SCALE GENOMIC DNA]</scope>
    <source>
        <strain evidence="4">HaeL-2018</strain>
    </source>
</reference>
<dbReference type="InterPro" id="IPR016158">
    <property type="entry name" value="Cullin_homology"/>
</dbReference>
<dbReference type="OrthoDB" id="27073at2759"/>
<evidence type="ECO:0000256" key="1">
    <source>
        <dbReference type="PROSITE-ProRule" id="PRU00330"/>
    </source>
</evidence>
<evidence type="ECO:0000313" key="5">
    <source>
        <dbReference type="Proteomes" id="UP000821853"/>
    </source>
</evidence>
<dbReference type="Pfam" id="PF00888">
    <property type="entry name" value="Cullin"/>
    <property type="match status" value="1"/>
</dbReference>
<dbReference type="AlphaFoldDB" id="A0A9J6FTK6"/>
<evidence type="ECO:0000256" key="2">
    <source>
        <dbReference type="RuleBase" id="RU003829"/>
    </source>
</evidence>
<dbReference type="VEuPathDB" id="VectorBase:HLOH_062839"/>
<feature type="domain" description="Cullin family profile" evidence="3">
    <location>
        <begin position="95"/>
        <end position="165"/>
    </location>
</feature>
<proteinExistence type="inferred from homology"/>
<gene>
    <name evidence="4" type="ORF">HPB48_019180</name>
</gene>
<comment type="similarity">
    <text evidence="1 2">Belongs to the cullin family.</text>
</comment>
<dbReference type="InterPro" id="IPR036317">
    <property type="entry name" value="Cullin_homology_sf"/>
</dbReference>
<evidence type="ECO:0000259" key="3">
    <source>
        <dbReference type="PROSITE" id="PS50069"/>
    </source>
</evidence>
<dbReference type="EMBL" id="JABSTR010000004">
    <property type="protein sequence ID" value="KAH9366091.1"/>
    <property type="molecule type" value="Genomic_DNA"/>
</dbReference>
<organism evidence="4 5">
    <name type="scientific">Haemaphysalis longicornis</name>
    <name type="common">Bush tick</name>
    <dbReference type="NCBI Taxonomy" id="44386"/>
    <lineage>
        <taxon>Eukaryota</taxon>
        <taxon>Metazoa</taxon>
        <taxon>Ecdysozoa</taxon>
        <taxon>Arthropoda</taxon>
        <taxon>Chelicerata</taxon>
        <taxon>Arachnida</taxon>
        <taxon>Acari</taxon>
        <taxon>Parasitiformes</taxon>
        <taxon>Ixodida</taxon>
        <taxon>Ixodoidea</taxon>
        <taxon>Ixodidae</taxon>
        <taxon>Haemaphysalinae</taxon>
        <taxon>Haemaphysalis</taxon>
    </lineage>
</organism>
<evidence type="ECO:0000313" key="4">
    <source>
        <dbReference type="EMBL" id="KAH9366091.1"/>
    </source>
</evidence>
<dbReference type="GO" id="GO:0006511">
    <property type="term" value="P:ubiquitin-dependent protein catabolic process"/>
    <property type="evidence" value="ECO:0007669"/>
    <property type="project" value="InterPro"/>
</dbReference>